<dbReference type="PROSITE" id="PS01037">
    <property type="entry name" value="SBP_BACTERIAL_1"/>
    <property type="match status" value="1"/>
</dbReference>
<dbReference type="InterPro" id="IPR006061">
    <property type="entry name" value="SBP_1_CS"/>
</dbReference>
<evidence type="ECO:0000256" key="5">
    <source>
        <dbReference type="ARBA" id="ARBA00022448"/>
    </source>
</evidence>
<evidence type="ECO:0000313" key="9">
    <source>
        <dbReference type="EMBL" id="HBP30333.1"/>
    </source>
</evidence>
<comment type="similarity">
    <text evidence="2">Belongs to the bacterial solute-binding protein 1 family.</text>
</comment>
<evidence type="ECO:0000256" key="1">
    <source>
        <dbReference type="ARBA" id="ARBA00004418"/>
    </source>
</evidence>
<sequence length="436" mass="47440">MRYTIRTLSLASAMSFASFSALAATDVTFWHSMEGPLGERVSDIVKDFNASQKDYVVKATYKGNYGESMNAGIAAYRAGQSPDIIQVFEVGTATMMYSQGAIEPVQDMAEKAGNPLDPKAFVPGIAGYYSDTSGKLVSMPFNSSTPVMFYNKDLFKKAGLDPEQGPKTYADIEAFAKKLKAAGVECGYTTSWPAWVLIENFAALHNVPYASKDNGFGGLDARVELQSDAFLKHFEFLSKMSKEGTFTYGGRGDAANALFISGKCGMFTGSSGTRANILKNGKFKFGVAKLPYYEDVKSAPQNSVIGGASLWVFSKKSPEVYKGVTAFFHHLTKPEVAAKWHQDTGYVPVVKAAYDATKASGYYDKNPGTDVPFQQLNVETTAQSRGVRLGFLPQIRDIEEGVMESMFGGKVSIKDGAADMEKRANELLVRFEKGNK</sequence>
<reference evidence="9 10" key="1">
    <citation type="journal article" date="2018" name="Nat. Biotechnol.">
        <title>A standardized bacterial taxonomy based on genome phylogeny substantially revises the tree of life.</title>
        <authorList>
            <person name="Parks D.H."/>
            <person name="Chuvochina M."/>
            <person name="Waite D.W."/>
            <person name="Rinke C."/>
            <person name="Skarshewski A."/>
            <person name="Chaumeil P.A."/>
            <person name="Hugenholtz P."/>
        </authorList>
    </citation>
    <scope>NUCLEOTIDE SEQUENCE [LARGE SCALE GENOMIC DNA]</scope>
    <source>
        <strain evidence="9">UBA10707</strain>
    </source>
</reference>
<feature type="signal peptide" evidence="8">
    <location>
        <begin position="1"/>
        <end position="23"/>
    </location>
</feature>
<dbReference type="GO" id="GO:0055085">
    <property type="term" value="P:transmembrane transport"/>
    <property type="evidence" value="ECO:0007669"/>
    <property type="project" value="InterPro"/>
</dbReference>
<dbReference type="SUPFAM" id="SSF53850">
    <property type="entry name" value="Periplasmic binding protein-like II"/>
    <property type="match status" value="1"/>
</dbReference>
<dbReference type="Gene3D" id="3.40.190.10">
    <property type="entry name" value="Periplasmic binding protein-like II"/>
    <property type="match status" value="2"/>
</dbReference>
<dbReference type="PANTHER" id="PTHR43649">
    <property type="entry name" value="ARABINOSE-BINDING PROTEIN-RELATED"/>
    <property type="match status" value="1"/>
</dbReference>
<dbReference type="NCBIfam" id="NF008211">
    <property type="entry name" value="PRK10974.1"/>
    <property type="match status" value="1"/>
</dbReference>
<evidence type="ECO:0000256" key="4">
    <source>
        <dbReference type="ARBA" id="ARBA00017470"/>
    </source>
</evidence>
<dbReference type="AlphaFoldDB" id="A0A356LH37"/>
<dbReference type="GO" id="GO:0042597">
    <property type="term" value="C:periplasmic space"/>
    <property type="evidence" value="ECO:0007669"/>
    <property type="project" value="UniProtKB-SubCell"/>
</dbReference>
<organism evidence="9 10">
    <name type="scientific">Advenella kashmirensis</name>
    <dbReference type="NCBI Taxonomy" id="310575"/>
    <lineage>
        <taxon>Bacteria</taxon>
        <taxon>Pseudomonadati</taxon>
        <taxon>Pseudomonadota</taxon>
        <taxon>Betaproteobacteria</taxon>
        <taxon>Burkholderiales</taxon>
        <taxon>Alcaligenaceae</taxon>
    </lineage>
</organism>
<dbReference type="CDD" id="cd14748">
    <property type="entry name" value="PBP2_UgpB"/>
    <property type="match status" value="1"/>
</dbReference>
<evidence type="ECO:0000256" key="2">
    <source>
        <dbReference type="ARBA" id="ARBA00008520"/>
    </source>
</evidence>
<keyword evidence="6 8" id="KW-0732">Signal</keyword>
<comment type="subcellular location">
    <subcellularLocation>
        <location evidence="1">Periplasm</location>
    </subcellularLocation>
</comment>
<evidence type="ECO:0000256" key="7">
    <source>
        <dbReference type="ARBA" id="ARBA00022764"/>
    </source>
</evidence>
<dbReference type="InterPro" id="IPR050490">
    <property type="entry name" value="Bact_solute-bd_prot1"/>
</dbReference>
<proteinExistence type="inferred from homology"/>
<dbReference type="Pfam" id="PF13416">
    <property type="entry name" value="SBP_bac_8"/>
    <property type="match status" value="1"/>
</dbReference>
<keyword evidence="7" id="KW-0574">Periplasm</keyword>
<evidence type="ECO:0000256" key="6">
    <source>
        <dbReference type="ARBA" id="ARBA00022729"/>
    </source>
</evidence>
<dbReference type="Proteomes" id="UP000264036">
    <property type="component" value="Unassembled WGS sequence"/>
</dbReference>
<dbReference type="InterPro" id="IPR006059">
    <property type="entry name" value="SBP"/>
</dbReference>
<evidence type="ECO:0000256" key="3">
    <source>
        <dbReference type="ARBA" id="ARBA00011557"/>
    </source>
</evidence>
<gene>
    <name evidence="9" type="ORF">DD666_13050</name>
</gene>
<dbReference type="EMBL" id="DOEK01000029">
    <property type="protein sequence ID" value="HBP30333.1"/>
    <property type="molecule type" value="Genomic_DNA"/>
</dbReference>
<evidence type="ECO:0000313" key="10">
    <source>
        <dbReference type="Proteomes" id="UP000264036"/>
    </source>
</evidence>
<accession>A0A356LH37</accession>
<feature type="chain" id="PRO_5016610964" description="sn-glycerol-3-phosphate-binding periplasmic protein UgpB" evidence="8">
    <location>
        <begin position="24"/>
        <end position="436"/>
    </location>
</feature>
<name>A0A356LH37_9BURK</name>
<protein>
    <recommendedName>
        <fullName evidence="4">sn-glycerol-3-phosphate-binding periplasmic protein UgpB</fullName>
    </recommendedName>
</protein>
<evidence type="ECO:0000256" key="8">
    <source>
        <dbReference type="SAM" id="SignalP"/>
    </source>
</evidence>
<comment type="caution">
    <text evidence="9">The sequence shown here is derived from an EMBL/GenBank/DDBJ whole genome shotgun (WGS) entry which is preliminary data.</text>
</comment>
<keyword evidence="5" id="KW-0813">Transport</keyword>
<comment type="subunit">
    <text evidence="3">The complex is composed of two ATP-binding proteins (UgpC), two transmembrane proteins (UgpA and UgpE) and a solute-binding protein (UgpB).</text>
</comment>
<dbReference type="PANTHER" id="PTHR43649:SF31">
    <property type="entry name" value="SN-GLYCEROL-3-PHOSPHATE-BINDING PERIPLASMIC PROTEIN UGPB"/>
    <property type="match status" value="1"/>
</dbReference>